<dbReference type="InterPro" id="IPR006301">
    <property type="entry name" value="FlhA"/>
</dbReference>
<dbReference type="Gene3D" id="3.40.50.12790">
    <property type="entry name" value="FHIPEP family, domain 4"/>
    <property type="match status" value="1"/>
</dbReference>
<protein>
    <recommendedName>
        <fullName evidence="7">Flagellar biosynthesis protein FlhA</fullName>
    </recommendedName>
</protein>
<dbReference type="Pfam" id="PF00771">
    <property type="entry name" value="FHIPEP"/>
    <property type="match status" value="1"/>
</dbReference>
<keyword evidence="8" id="KW-0966">Cell projection</keyword>
<evidence type="ECO:0000256" key="5">
    <source>
        <dbReference type="ARBA" id="ARBA00022989"/>
    </source>
</evidence>
<keyword evidence="8" id="KW-0969">Cilium</keyword>
<dbReference type="NCBIfam" id="TIGR01398">
    <property type="entry name" value="FlhA"/>
    <property type="match status" value="1"/>
</dbReference>
<dbReference type="PANTHER" id="PTHR30161">
    <property type="entry name" value="FLAGELLAR EXPORT PROTEIN, MEMBRANE FLHA SUBUNIT-RELATED"/>
    <property type="match status" value="1"/>
</dbReference>
<keyword evidence="4 7" id="KW-0812">Transmembrane</keyword>
<feature type="transmembrane region" description="Helical" evidence="7">
    <location>
        <begin position="47"/>
        <end position="66"/>
    </location>
</feature>
<keyword evidence="5 7" id="KW-1133">Transmembrane helix</keyword>
<name>A0A118DP72_9BURK</name>
<dbReference type="PRINTS" id="PR00949">
    <property type="entry name" value="TYPE3IMAPROT"/>
</dbReference>
<feature type="transmembrane region" description="Helical" evidence="7">
    <location>
        <begin position="20"/>
        <end position="41"/>
    </location>
</feature>
<dbReference type="InterPro" id="IPR001712">
    <property type="entry name" value="T3SS_FHIPEP"/>
</dbReference>
<dbReference type="EMBL" id="LOWA01000025">
    <property type="protein sequence ID" value="KVE27619.1"/>
    <property type="molecule type" value="Genomic_DNA"/>
</dbReference>
<dbReference type="Proteomes" id="UP000062788">
    <property type="component" value="Unassembled WGS sequence"/>
</dbReference>
<feature type="transmembrane region" description="Helical" evidence="7">
    <location>
        <begin position="211"/>
        <end position="232"/>
    </location>
</feature>
<comment type="similarity">
    <text evidence="2 7">Belongs to the FHIPEP (flagella/HR/invasion proteins export pore) family.</text>
</comment>
<comment type="caution">
    <text evidence="8">The sequence shown here is derived from an EMBL/GenBank/DDBJ whole genome shotgun (WGS) entry which is preliminary data.</text>
</comment>
<gene>
    <name evidence="7" type="primary">flhA</name>
    <name evidence="8" type="ORF">WS67_10955</name>
</gene>
<dbReference type="RefSeq" id="WP_059516189.1">
    <property type="nucleotide sequence ID" value="NZ_LOWA01000025.1"/>
</dbReference>
<evidence type="ECO:0000313" key="9">
    <source>
        <dbReference type="Proteomes" id="UP000062788"/>
    </source>
</evidence>
<dbReference type="Gene3D" id="3.40.30.60">
    <property type="entry name" value="FHIPEP family, domain 1"/>
    <property type="match status" value="1"/>
</dbReference>
<dbReference type="GO" id="GO:0044780">
    <property type="term" value="P:bacterial-type flagellum assembly"/>
    <property type="evidence" value="ECO:0007669"/>
    <property type="project" value="InterPro"/>
</dbReference>
<reference evidence="8 9" key="1">
    <citation type="submission" date="2015-11" db="EMBL/GenBank/DDBJ databases">
        <title>Expanding the genomic diversity of Burkholderia species for the development of highly accurate diagnostics.</title>
        <authorList>
            <person name="Sahl J."/>
            <person name="Keim P."/>
            <person name="Wagner D."/>
        </authorList>
    </citation>
    <scope>NUCLEOTIDE SEQUENCE [LARGE SCALE GENOMIC DNA]</scope>
    <source>
        <strain evidence="8 9">TSV85</strain>
    </source>
</reference>
<keyword evidence="7" id="KW-0813">Transport</keyword>
<feature type="transmembrane region" description="Helical" evidence="7">
    <location>
        <begin position="118"/>
        <end position="141"/>
    </location>
</feature>
<keyword evidence="8" id="KW-0282">Flagellum</keyword>
<organism evidence="8 9">
    <name type="scientific">Burkholderia singularis</name>
    <dbReference type="NCBI Taxonomy" id="1503053"/>
    <lineage>
        <taxon>Bacteria</taxon>
        <taxon>Pseudomonadati</taxon>
        <taxon>Pseudomonadota</taxon>
        <taxon>Betaproteobacteria</taxon>
        <taxon>Burkholderiales</taxon>
        <taxon>Burkholderiaceae</taxon>
        <taxon>Burkholderia</taxon>
        <taxon>pseudomallei group</taxon>
    </lineage>
</organism>
<comment type="subcellular location">
    <subcellularLocation>
        <location evidence="1 7">Cell membrane</location>
        <topology evidence="1 7">Multi-pass membrane protein</topology>
    </subcellularLocation>
</comment>
<evidence type="ECO:0000256" key="6">
    <source>
        <dbReference type="ARBA" id="ARBA00023136"/>
    </source>
</evidence>
<keyword evidence="6 7" id="KW-0472">Membrane</keyword>
<dbReference type="GO" id="GO:0005886">
    <property type="term" value="C:plasma membrane"/>
    <property type="evidence" value="ECO:0007669"/>
    <property type="project" value="UniProtKB-SubCell"/>
</dbReference>
<evidence type="ECO:0000256" key="7">
    <source>
        <dbReference type="RuleBase" id="RU364093"/>
    </source>
</evidence>
<feature type="transmembrane region" description="Helical" evidence="7">
    <location>
        <begin position="78"/>
        <end position="98"/>
    </location>
</feature>
<accession>A0A118DP72</accession>
<dbReference type="GO" id="GO:0009306">
    <property type="term" value="P:protein secretion"/>
    <property type="evidence" value="ECO:0007669"/>
    <property type="project" value="InterPro"/>
</dbReference>
<evidence type="ECO:0000256" key="3">
    <source>
        <dbReference type="ARBA" id="ARBA00022475"/>
    </source>
</evidence>
<dbReference type="PROSITE" id="PS00994">
    <property type="entry name" value="FHIPEP"/>
    <property type="match status" value="1"/>
</dbReference>
<dbReference type="InterPro" id="IPR025505">
    <property type="entry name" value="FHIPEP_CS"/>
</dbReference>
<dbReference type="Gene3D" id="1.10.8.540">
    <property type="entry name" value="FHIPEP family, domain 3"/>
    <property type="match status" value="1"/>
</dbReference>
<evidence type="ECO:0000256" key="2">
    <source>
        <dbReference type="ARBA" id="ARBA00008835"/>
    </source>
</evidence>
<keyword evidence="9" id="KW-1185">Reference proteome</keyword>
<evidence type="ECO:0000256" key="1">
    <source>
        <dbReference type="ARBA" id="ARBA00004651"/>
    </source>
</evidence>
<keyword evidence="7" id="KW-0653">Protein transport</keyword>
<feature type="transmembrane region" description="Helical" evidence="7">
    <location>
        <begin position="286"/>
        <end position="306"/>
    </location>
</feature>
<dbReference type="AlphaFoldDB" id="A0A118DP72"/>
<evidence type="ECO:0000256" key="4">
    <source>
        <dbReference type="ARBA" id="ARBA00022692"/>
    </source>
</evidence>
<dbReference type="InterPro" id="IPR042194">
    <property type="entry name" value="FHIPEP_1"/>
</dbReference>
<dbReference type="InterPro" id="IPR042196">
    <property type="entry name" value="FHIPEP_4"/>
</dbReference>
<feature type="transmembrane region" description="Helical" evidence="7">
    <location>
        <begin position="252"/>
        <end position="274"/>
    </location>
</feature>
<proteinExistence type="inferred from homology"/>
<keyword evidence="7" id="KW-1006">Bacterial flagellum protein export</keyword>
<keyword evidence="7" id="KW-1005">Bacterial flagellum biogenesis</keyword>
<dbReference type="InterPro" id="IPR042193">
    <property type="entry name" value="FHIPEP_3"/>
</dbReference>
<comment type="function">
    <text evidence="7">Required for formation of the rod structure of the flagellar apparatus. Together with FliI and FliH, may constitute the export apparatus of flagellin.</text>
</comment>
<dbReference type="OrthoDB" id="9759185at2"/>
<dbReference type="PANTHER" id="PTHR30161:SF1">
    <property type="entry name" value="FLAGELLAR BIOSYNTHESIS PROTEIN FLHA-RELATED"/>
    <property type="match status" value="1"/>
</dbReference>
<evidence type="ECO:0000313" key="8">
    <source>
        <dbReference type="EMBL" id="KVE27619.1"/>
    </source>
</evidence>
<sequence length="700" mass="74756">MSTPATFLSKRPQLLAGANLRALAGPVLICMILAMMILPLPPLLLDLLFTFNIALSVMVLLVSMYTMKPLDFAAFPSVLLFSTLLRLSLNVASTRIVLLEGHTGPDAAGQVIEAFGHFLVGGNFAVGIVVFVILMIINFMVITKGAGRIAEVSARFTLDAMPGKQMAIDADLNAGLVNEEQAKKRRQAVAQEAEFYGSMDGASKFVRGDAIAGLIIMAINVIGGLIVGIVQHDMSFAAAGKNYTLLTIGDGLVAQIPSLVISTAAGVIVSRVATDQDIGTQLTTQLFTNPRVLAITGSIIVLMGLIPNMPHAAFLLLGGGALALARTMTRREAARRAAGAIADIAPPAALPADSHEASWEDVTLIDPLGLEVGYRLIPLVDKHGDGELLKRIKSIRKKFAQEIGFLPPVIHIRDNLELRPNAYRIALKGVEVGVGEAYPGQWLAINPGQVTAALPGAPTQDPAFGLPAVWIDTSLREQAQVYGYTVVDASTVVATHLNHLVVQHAAELLGRQEVQALIERTGRDAPSLVEDLVPKTVSLTTLQKVLQNLLDEGVPIRDMRTIIEALSEQAGRLTDPYDLTAAVRLALGRAITQQWYPGSGEMQVMGLDANLERVLSQALATGPNPGLEPGLAHTLLVGTQDAMLRQQNMGLPPVLLVQHALRAMLARFLRRSLPQLKVLSYAEVPDTRAIKVMNVIGSSA</sequence>
<dbReference type="PIRSF" id="PIRSF005419">
    <property type="entry name" value="FlhA"/>
    <property type="match status" value="1"/>
</dbReference>
<keyword evidence="3 7" id="KW-1003">Cell membrane</keyword>